<gene>
    <name evidence="1" type="ORF">MKK02DRAFT_33554</name>
</gene>
<evidence type="ECO:0000313" key="2">
    <source>
        <dbReference type="Proteomes" id="UP001164286"/>
    </source>
</evidence>
<proteinExistence type="predicted"/>
<dbReference type="GeneID" id="77727944"/>
<sequence>MSDLARAEPEPVVTDDTRKVYTAGNLTLISSDNVRFRLPSYYLIAASKVFRDMQDVNAKESADMHVALTDTQIETAPAVRAWLGIITGRPLPADDNLPIRAGRIIPLARKFDCPLVESSTISLLYRWVDHATNSQAYDVVVLATMMDEPGLVAKVLRKYGTVTWADDVQDMETRDLQALPEAQCMDPVSWHDVRR</sequence>
<dbReference type="EMBL" id="JAKWFO010000005">
    <property type="protein sequence ID" value="KAI9636334.1"/>
    <property type="molecule type" value="Genomic_DNA"/>
</dbReference>
<evidence type="ECO:0008006" key="3">
    <source>
        <dbReference type="Google" id="ProtNLM"/>
    </source>
</evidence>
<evidence type="ECO:0000313" key="1">
    <source>
        <dbReference type="EMBL" id="KAI9636334.1"/>
    </source>
</evidence>
<reference evidence="1" key="1">
    <citation type="journal article" date="2022" name="G3 (Bethesda)">
        <title>High quality genome of the basidiomycete yeast Dioszegia hungarica PDD-24b-2 isolated from cloud water.</title>
        <authorList>
            <person name="Jarrige D."/>
            <person name="Haridas S."/>
            <person name="Bleykasten-Grosshans C."/>
            <person name="Joly M."/>
            <person name="Nadalig T."/>
            <person name="Sancelme M."/>
            <person name="Vuilleumier S."/>
            <person name="Grigoriev I.V."/>
            <person name="Amato P."/>
            <person name="Bringel F."/>
        </authorList>
    </citation>
    <scope>NUCLEOTIDE SEQUENCE</scope>
    <source>
        <strain evidence="1">PDD-24b-2</strain>
    </source>
</reference>
<dbReference type="RefSeq" id="XP_052946111.1">
    <property type="nucleotide sequence ID" value="XM_053088739.1"/>
</dbReference>
<dbReference type="AlphaFoldDB" id="A0AA38HB63"/>
<comment type="caution">
    <text evidence="1">The sequence shown here is derived from an EMBL/GenBank/DDBJ whole genome shotgun (WGS) entry which is preliminary data.</text>
</comment>
<dbReference type="InterPro" id="IPR011333">
    <property type="entry name" value="SKP1/BTB/POZ_sf"/>
</dbReference>
<dbReference type="Gene3D" id="3.30.710.10">
    <property type="entry name" value="Potassium Channel Kv1.1, Chain A"/>
    <property type="match status" value="1"/>
</dbReference>
<accession>A0AA38HB63</accession>
<keyword evidence="2" id="KW-1185">Reference proteome</keyword>
<name>A0AA38HB63_9TREE</name>
<organism evidence="1 2">
    <name type="scientific">Dioszegia hungarica</name>
    <dbReference type="NCBI Taxonomy" id="4972"/>
    <lineage>
        <taxon>Eukaryota</taxon>
        <taxon>Fungi</taxon>
        <taxon>Dikarya</taxon>
        <taxon>Basidiomycota</taxon>
        <taxon>Agaricomycotina</taxon>
        <taxon>Tremellomycetes</taxon>
        <taxon>Tremellales</taxon>
        <taxon>Bulleribasidiaceae</taxon>
        <taxon>Dioszegia</taxon>
    </lineage>
</organism>
<dbReference type="Proteomes" id="UP001164286">
    <property type="component" value="Unassembled WGS sequence"/>
</dbReference>
<protein>
    <recommendedName>
        <fullName evidence="3">BTB domain-containing protein</fullName>
    </recommendedName>
</protein>